<evidence type="ECO:0000256" key="4">
    <source>
        <dbReference type="ARBA" id="ARBA00022729"/>
    </source>
</evidence>
<dbReference type="PANTHER" id="PTHR20961">
    <property type="entry name" value="GLYCOSYLTRANSFERASE"/>
    <property type="match status" value="1"/>
</dbReference>
<keyword evidence="6" id="KW-0325">Glycoprotein</keyword>
<keyword evidence="2" id="KW-0328">Glycosyltransferase</keyword>
<protein>
    <recommendedName>
        <fullName evidence="7">EGF domain-specific O-linked N-acetylglucosamine transferase</fullName>
        <ecNumber evidence="1">2.4.1.255</ecNumber>
    </recommendedName>
    <alternativeName>
        <fullName evidence="8">Extracellular O-linked N-acetylglucosamine transferase</fullName>
    </alternativeName>
</protein>
<dbReference type="GO" id="GO:0005788">
    <property type="term" value="C:endoplasmic reticulum lumen"/>
    <property type="evidence" value="ECO:0007669"/>
    <property type="project" value="TreeGrafter"/>
</dbReference>
<name>A0AAN6P8F0_9PEZI</name>
<keyword evidence="3" id="KW-0808">Transferase</keyword>
<organism evidence="12 13">
    <name type="scientific">Parachaetomium inaequale</name>
    <dbReference type="NCBI Taxonomy" id="2588326"/>
    <lineage>
        <taxon>Eukaryota</taxon>
        <taxon>Fungi</taxon>
        <taxon>Dikarya</taxon>
        <taxon>Ascomycota</taxon>
        <taxon>Pezizomycotina</taxon>
        <taxon>Sordariomycetes</taxon>
        <taxon>Sordariomycetidae</taxon>
        <taxon>Sordariales</taxon>
        <taxon>Chaetomiaceae</taxon>
        <taxon>Parachaetomium</taxon>
    </lineage>
</organism>
<comment type="catalytic activity">
    <reaction evidence="9">
        <text>L-seryl-[protein] + UDP-N-acetyl-alpha-D-glucosamine = 3-O-(N-acetyl-beta-D-glucosaminyl)-L-seryl-[protein] + UDP + H(+)</text>
        <dbReference type="Rhea" id="RHEA:48904"/>
        <dbReference type="Rhea" id="RHEA-COMP:9863"/>
        <dbReference type="Rhea" id="RHEA-COMP:12251"/>
        <dbReference type="ChEBI" id="CHEBI:15378"/>
        <dbReference type="ChEBI" id="CHEBI:29999"/>
        <dbReference type="ChEBI" id="CHEBI:57705"/>
        <dbReference type="ChEBI" id="CHEBI:58223"/>
        <dbReference type="ChEBI" id="CHEBI:90838"/>
        <dbReference type="EC" id="2.4.1.255"/>
    </reaction>
</comment>
<feature type="domain" description="Glycosyltransferase 61 catalytic" evidence="11">
    <location>
        <begin position="125"/>
        <end position="206"/>
    </location>
</feature>
<sequence length="304" mass="34048">MPVERSRPPLEVGFQRNVHDLPNTQAIILDDLTEGNRELMELWSIFTGRAPLHLKDLVADPDQARAFAETPRNIIQNDWVDHECAHAPMLKAFVHRVLRFYDIPTTNITDTASPGPAATMLPDVDAPGPAPINLTFIDRTGSRKLLDHDALLATVAAKHPHVRIQSIDFSTISFREQLQLVRETDVLLGVHGAGLTHAMFMRNGHGAVVETRPVTNDYRGFKNLTFMKGVWYFTAYAEQVPSGRGEEEKRGVGMSRQQVEEAQMHGIMAKRDSWHWDDVRIELDKFMELMDAAIAAVSLPGTGI</sequence>
<evidence type="ECO:0000256" key="10">
    <source>
        <dbReference type="ARBA" id="ARBA00049432"/>
    </source>
</evidence>
<evidence type="ECO:0000256" key="9">
    <source>
        <dbReference type="ARBA" id="ARBA00048317"/>
    </source>
</evidence>
<dbReference type="PANTHER" id="PTHR20961:SF148">
    <property type="entry name" value="EGF DOMAIN-SPECIFIC O-LINKED N-ACETYLGLUCOSAMINE TRANSFERASE"/>
    <property type="match status" value="1"/>
</dbReference>
<dbReference type="Proteomes" id="UP001303115">
    <property type="component" value="Unassembled WGS sequence"/>
</dbReference>
<gene>
    <name evidence="12" type="ORF">C8A01DRAFT_49870</name>
</gene>
<evidence type="ECO:0000256" key="8">
    <source>
        <dbReference type="ARBA" id="ARBA00042574"/>
    </source>
</evidence>
<evidence type="ECO:0000256" key="6">
    <source>
        <dbReference type="ARBA" id="ARBA00023180"/>
    </source>
</evidence>
<accession>A0AAN6P8F0</accession>
<comment type="catalytic activity">
    <reaction evidence="10">
        <text>L-threonyl-[protein] + UDP-N-acetyl-alpha-D-glucosamine = 3-O-(N-acetyl-beta-D-glucosaminyl)-L-threonyl-[protein] + UDP + H(+)</text>
        <dbReference type="Rhea" id="RHEA:48908"/>
        <dbReference type="Rhea" id="RHEA-COMP:11060"/>
        <dbReference type="Rhea" id="RHEA-COMP:12252"/>
        <dbReference type="ChEBI" id="CHEBI:15378"/>
        <dbReference type="ChEBI" id="CHEBI:30013"/>
        <dbReference type="ChEBI" id="CHEBI:57705"/>
        <dbReference type="ChEBI" id="CHEBI:58223"/>
        <dbReference type="ChEBI" id="CHEBI:90840"/>
        <dbReference type="EC" id="2.4.1.255"/>
    </reaction>
</comment>
<evidence type="ECO:0000259" key="11">
    <source>
        <dbReference type="Pfam" id="PF04577"/>
    </source>
</evidence>
<evidence type="ECO:0000256" key="2">
    <source>
        <dbReference type="ARBA" id="ARBA00022676"/>
    </source>
</evidence>
<evidence type="ECO:0000256" key="1">
    <source>
        <dbReference type="ARBA" id="ARBA00011970"/>
    </source>
</evidence>
<dbReference type="InterPro" id="IPR049625">
    <property type="entry name" value="Glyco_transf_61_cat"/>
</dbReference>
<reference evidence="13" key="1">
    <citation type="journal article" date="2023" name="Mol. Phylogenet. Evol.">
        <title>Genome-scale phylogeny and comparative genomics of the fungal order Sordariales.</title>
        <authorList>
            <person name="Hensen N."/>
            <person name="Bonometti L."/>
            <person name="Westerberg I."/>
            <person name="Brannstrom I.O."/>
            <person name="Guillou S."/>
            <person name="Cros-Aarteil S."/>
            <person name="Calhoun S."/>
            <person name="Haridas S."/>
            <person name="Kuo A."/>
            <person name="Mondo S."/>
            <person name="Pangilinan J."/>
            <person name="Riley R."/>
            <person name="LaButti K."/>
            <person name="Andreopoulos B."/>
            <person name="Lipzen A."/>
            <person name="Chen C."/>
            <person name="Yan M."/>
            <person name="Daum C."/>
            <person name="Ng V."/>
            <person name="Clum A."/>
            <person name="Steindorff A."/>
            <person name="Ohm R.A."/>
            <person name="Martin F."/>
            <person name="Silar P."/>
            <person name="Natvig D.O."/>
            <person name="Lalanne C."/>
            <person name="Gautier V."/>
            <person name="Ament-Velasquez S.L."/>
            <person name="Kruys A."/>
            <person name="Hutchinson M.I."/>
            <person name="Powell A.J."/>
            <person name="Barry K."/>
            <person name="Miller A.N."/>
            <person name="Grigoriev I.V."/>
            <person name="Debuchy R."/>
            <person name="Gladieux P."/>
            <person name="Hiltunen Thoren M."/>
            <person name="Johannesson H."/>
        </authorList>
    </citation>
    <scope>NUCLEOTIDE SEQUENCE [LARGE SCALE GENOMIC DNA]</scope>
    <source>
        <strain evidence="13">CBS 284.82</strain>
    </source>
</reference>
<proteinExistence type="predicted"/>
<keyword evidence="5" id="KW-0256">Endoplasmic reticulum</keyword>
<dbReference type="InterPro" id="IPR007657">
    <property type="entry name" value="Glycosyltransferase_61"/>
</dbReference>
<dbReference type="GO" id="GO:0097363">
    <property type="term" value="F:protein O-acetylglucosaminyltransferase activity"/>
    <property type="evidence" value="ECO:0007669"/>
    <property type="project" value="UniProtKB-EC"/>
</dbReference>
<keyword evidence="13" id="KW-1185">Reference proteome</keyword>
<dbReference type="EMBL" id="MU854521">
    <property type="protein sequence ID" value="KAK4033595.1"/>
    <property type="molecule type" value="Genomic_DNA"/>
</dbReference>
<keyword evidence="4" id="KW-0732">Signal</keyword>
<evidence type="ECO:0000256" key="7">
    <source>
        <dbReference type="ARBA" id="ARBA00040944"/>
    </source>
</evidence>
<evidence type="ECO:0000313" key="13">
    <source>
        <dbReference type="Proteomes" id="UP001303115"/>
    </source>
</evidence>
<dbReference type="Pfam" id="PF04577">
    <property type="entry name" value="Glyco_transf_61"/>
    <property type="match status" value="1"/>
</dbReference>
<comment type="caution">
    <text evidence="12">The sequence shown here is derived from an EMBL/GenBank/DDBJ whole genome shotgun (WGS) entry which is preliminary data.</text>
</comment>
<evidence type="ECO:0000256" key="3">
    <source>
        <dbReference type="ARBA" id="ARBA00022679"/>
    </source>
</evidence>
<dbReference type="AlphaFoldDB" id="A0AAN6P8F0"/>
<evidence type="ECO:0000256" key="5">
    <source>
        <dbReference type="ARBA" id="ARBA00022824"/>
    </source>
</evidence>
<evidence type="ECO:0000313" key="12">
    <source>
        <dbReference type="EMBL" id="KAK4033595.1"/>
    </source>
</evidence>
<dbReference type="EC" id="2.4.1.255" evidence="1"/>